<evidence type="ECO:0000256" key="1">
    <source>
        <dbReference type="ARBA" id="ARBA00001971"/>
    </source>
</evidence>
<keyword evidence="7" id="KW-0503">Monooxygenase</keyword>
<dbReference type="GO" id="GO:0016705">
    <property type="term" value="F:oxidoreductase activity, acting on paired donors, with incorporation or reduction of molecular oxygen"/>
    <property type="evidence" value="ECO:0007669"/>
    <property type="project" value="InterPro"/>
</dbReference>
<dbReference type="GO" id="GO:0005506">
    <property type="term" value="F:iron ion binding"/>
    <property type="evidence" value="ECO:0007669"/>
    <property type="project" value="InterPro"/>
</dbReference>
<dbReference type="InterPro" id="IPR036396">
    <property type="entry name" value="Cyt_P450_sf"/>
</dbReference>
<evidence type="ECO:0008006" key="10">
    <source>
        <dbReference type="Google" id="ProtNLM"/>
    </source>
</evidence>
<dbReference type="Pfam" id="PF00067">
    <property type="entry name" value="p450"/>
    <property type="match status" value="1"/>
</dbReference>
<evidence type="ECO:0000313" key="9">
    <source>
        <dbReference type="EnsemblMetazoa" id="Aqu2.1.30559_001"/>
    </source>
</evidence>
<evidence type="ECO:0000256" key="5">
    <source>
        <dbReference type="ARBA" id="ARBA00023002"/>
    </source>
</evidence>
<dbReference type="GO" id="GO:0008395">
    <property type="term" value="F:steroid hydroxylase activity"/>
    <property type="evidence" value="ECO:0007669"/>
    <property type="project" value="TreeGrafter"/>
</dbReference>
<dbReference type="Gene3D" id="1.10.630.10">
    <property type="entry name" value="Cytochrome P450"/>
    <property type="match status" value="1"/>
</dbReference>
<keyword evidence="8" id="KW-0472">Membrane</keyword>
<proteinExistence type="inferred from homology"/>
<comment type="similarity">
    <text evidence="2">Belongs to the cytochrome P450 family.</text>
</comment>
<evidence type="ECO:0000256" key="4">
    <source>
        <dbReference type="ARBA" id="ARBA00022723"/>
    </source>
</evidence>
<keyword evidence="8" id="KW-1133">Transmembrane helix</keyword>
<evidence type="ECO:0000256" key="3">
    <source>
        <dbReference type="ARBA" id="ARBA00022617"/>
    </source>
</evidence>
<dbReference type="eggNOG" id="KOG0158">
    <property type="taxonomic scope" value="Eukaryota"/>
</dbReference>
<dbReference type="PANTHER" id="PTHR24302">
    <property type="entry name" value="CYTOCHROME P450 FAMILY 3"/>
    <property type="match status" value="1"/>
</dbReference>
<dbReference type="SUPFAM" id="SSF48264">
    <property type="entry name" value="Cytochrome P450"/>
    <property type="match status" value="1"/>
</dbReference>
<dbReference type="PANTHER" id="PTHR24302:SF15">
    <property type="entry name" value="FATTY-ACID PEROXYGENASE"/>
    <property type="match status" value="1"/>
</dbReference>
<comment type="cofactor">
    <cofactor evidence="1">
        <name>heme</name>
        <dbReference type="ChEBI" id="CHEBI:30413"/>
    </cofactor>
</comment>
<dbReference type="PRINTS" id="PR00464">
    <property type="entry name" value="EP450II"/>
</dbReference>
<organism evidence="9">
    <name type="scientific">Amphimedon queenslandica</name>
    <name type="common">Sponge</name>
    <dbReference type="NCBI Taxonomy" id="400682"/>
    <lineage>
        <taxon>Eukaryota</taxon>
        <taxon>Metazoa</taxon>
        <taxon>Porifera</taxon>
        <taxon>Demospongiae</taxon>
        <taxon>Heteroscleromorpha</taxon>
        <taxon>Haplosclerida</taxon>
        <taxon>Niphatidae</taxon>
        <taxon>Amphimedon</taxon>
    </lineage>
</organism>
<dbReference type="GO" id="GO:0020037">
    <property type="term" value="F:heme binding"/>
    <property type="evidence" value="ECO:0007669"/>
    <property type="project" value="InterPro"/>
</dbReference>
<protein>
    <recommendedName>
        <fullName evidence="10">Cytochrome P450</fullName>
    </recommendedName>
</protein>
<dbReference type="InterPro" id="IPR002402">
    <property type="entry name" value="Cyt_P450_E_grp-II"/>
</dbReference>
<sequence>MFACHLLVHSFALFIFCYAPYRVLKRLGITHPPVRPFMGNALQILKLMHLIDLFVCASYILRIYVGAMPNIVVADLDLIKEITVKQFGKFTNNLKETSLTMEIRKNINMGPGLLFAFDEEWKCVRQIVTPTFSSKKLKLMMPLVERKCDTLNIILEEKCAKGDSFDIHHLYAQFTLETMLAVAFGSEVNLLKGEGSLLTEAVAGLFNDLTHFPSLLTFVSKIGARFLPLSRHLKYLKDTSIEIIKSRRGWNDDEKVWHITPHFALIYA</sequence>
<keyword evidence="4" id="KW-0479">Metal-binding</keyword>
<dbReference type="OMA" id="CYTENEM"/>
<accession>A0A1X7USR1</accession>
<keyword evidence="5" id="KW-0560">Oxidoreductase</keyword>
<evidence type="ECO:0000256" key="2">
    <source>
        <dbReference type="ARBA" id="ARBA00010617"/>
    </source>
</evidence>
<evidence type="ECO:0000256" key="6">
    <source>
        <dbReference type="ARBA" id="ARBA00023004"/>
    </source>
</evidence>
<keyword evidence="8" id="KW-0812">Transmembrane</keyword>
<evidence type="ECO:0000256" key="8">
    <source>
        <dbReference type="SAM" id="Phobius"/>
    </source>
</evidence>
<dbReference type="EnsemblMetazoa" id="Aqu2.1.30559_001">
    <property type="protein sequence ID" value="Aqu2.1.30559_001"/>
    <property type="gene ID" value="Aqu2.1.30559"/>
</dbReference>
<dbReference type="STRING" id="400682.A0A1X7USR1"/>
<dbReference type="InterPro" id="IPR050705">
    <property type="entry name" value="Cytochrome_P450_3A"/>
</dbReference>
<keyword evidence="6" id="KW-0408">Iron</keyword>
<keyword evidence="3" id="KW-0349">Heme</keyword>
<dbReference type="OrthoDB" id="2789670at2759"/>
<dbReference type="InParanoid" id="A0A1X7USR1"/>
<reference evidence="9" key="1">
    <citation type="submission" date="2017-05" db="UniProtKB">
        <authorList>
            <consortium name="EnsemblMetazoa"/>
        </authorList>
    </citation>
    <scope>IDENTIFICATION</scope>
</reference>
<name>A0A1X7USR1_AMPQE</name>
<evidence type="ECO:0000256" key="7">
    <source>
        <dbReference type="ARBA" id="ARBA00023033"/>
    </source>
</evidence>
<feature type="transmembrane region" description="Helical" evidence="8">
    <location>
        <begin position="44"/>
        <end position="65"/>
    </location>
</feature>
<dbReference type="InterPro" id="IPR001128">
    <property type="entry name" value="Cyt_P450"/>
</dbReference>
<dbReference type="AlphaFoldDB" id="A0A1X7USR1"/>
<feature type="transmembrane region" description="Helical" evidence="8">
    <location>
        <begin position="6"/>
        <end position="24"/>
    </location>
</feature>